<dbReference type="PROSITE" id="PS51515">
    <property type="entry name" value="BIN3_SAM"/>
    <property type="match status" value="1"/>
</dbReference>
<feature type="domain" description="Bin3-type SAM" evidence="8">
    <location>
        <begin position="111"/>
        <end position="344"/>
    </location>
</feature>
<dbReference type="GO" id="GO:0040031">
    <property type="term" value="P:snRNA modification"/>
    <property type="evidence" value="ECO:0007669"/>
    <property type="project" value="TreeGrafter"/>
</dbReference>
<evidence type="ECO:0000256" key="2">
    <source>
        <dbReference type="ARBA" id="ARBA00022603"/>
    </source>
</evidence>
<comment type="similarity">
    <text evidence="1 6">Belongs to the methyltransferase superfamily.</text>
</comment>
<dbReference type="InterPro" id="IPR024160">
    <property type="entry name" value="BIN3_SAM-bd_dom"/>
</dbReference>
<dbReference type="InterPro" id="IPR025714">
    <property type="entry name" value="Methyltranfer_dom"/>
</dbReference>
<reference evidence="9" key="1">
    <citation type="submission" date="2013-08" db="EMBL/GenBank/DDBJ databases">
        <title>Gene expansion shapes genome architecture in the human pathogen Lichtheimia corymbifera: an evolutionary genomics analysis in the ancient terrestrial Mucorales (Mucoromycotina).</title>
        <authorList>
            <person name="Schwartze V.U."/>
            <person name="Winter S."/>
            <person name="Shelest E."/>
            <person name="Marcet-Houben M."/>
            <person name="Horn F."/>
            <person name="Wehner S."/>
            <person name="Hoffmann K."/>
            <person name="Riege K."/>
            <person name="Sammeth M."/>
            <person name="Nowrousian M."/>
            <person name="Valiante V."/>
            <person name="Linde J."/>
            <person name="Jacobsen I.D."/>
            <person name="Marz M."/>
            <person name="Brakhage A.A."/>
            <person name="Gabaldon T."/>
            <person name="Bocker S."/>
            <person name="Voigt K."/>
        </authorList>
    </citation>
    <scope>NUCLEOTIDE SEQUENCE [LARGE SCALE GENOMIC DNA]</scope>
    <source>
        <strain evidence="9">FSU 9682</strain>
    </source>
</reference>
<dbReference type="GO" id="GO:0017069">
    <property type="term" value="F:snRNA binding"/>
    <property type="evidence" value="ECO:0007669"/>
    <property type="project" value="TreeGrafter"/>
</dbReference>
<dbReference type="EMBL" id="CBTN010000073">
    <property type="protein sequence ID" value="CDH59649.1"/>
    <property type="molecule type" value="Genomic_DNA"/>
</dbReference>
<evidence type="ECO:0000256" key="7">
    <source>
        <dbReference type="SAM" id="MobiDB-lite"/>
    </source>
</evidence>
<dbReference type="Proteomes" id="UP000027586">
    <property type="component" value="Unassembled WGS sequence"/>
</dbReference>
<dbReference type="InterPro" id="IPR039772">
    <property type="entry name" value="Bin3-like"/>
</dbReference>
<keyword evidence="4 5" id="KW-0949">S-adenosyl-L-methionine</keyword>
<dbReference type="EC" id="2.1.1.-" evidence="6"/>
<keyword evidence="2 6" id="KW-0489">Methyltransferase</keyword>
<dbReference type="OrthoDB" id="540004at2759"/>
<dbReference type="STRING" id="1263082.A0A068SBI3"/>
<dbReference type="InterPro" id="IPR029063">
    <property type="entry name" value="SAM-dependent_MTases_sf"/>
</dbReference>
<proteinExistence type="inferred from homology"/>
<dbReference type="GO" id="GO:0008173">
    <property type="term" value="F:RNA methyltransferase activity"/>
    <property type="evidence" value="ECO:0007669"/>
    <property type="project" value="UniProtKB-UniRule"/>
</dbReference>
<evidence type="ECO:0000256" key="3">
    <source>
        <dbReference type="ARBA" id="ARBA00022679"/>
    </source>
</evidence>
<dbReference type="Pfam" id="PF13847">
    <property type="entry name" value="Methyltransf_31"/>
    <property type="match status" value="1"/>
</dbReference>
<evidence type="ECO:0000256" key="1">
    <source>
        <dbReference type="ARBA" id="ARBA00008361"/>
    </source>
</evidence>
<evidence type="ECO:0000256" key="5">
    <source>
        <dbReference type="PROSITE-ProRule" id="PRU00848"/>
    </source>
</evidence>
<evidence type="ECO:0000256" key="4">
    <source>
        <dbReference type="ARBA" id="ARBA00022691"/>
    </source>
</evidence>
<dbReference type="Gene3D" id="3.40.50.150">
    <property type="entry name" value="Vaccinia Virus protein VP39"/>
    <property type="match status" value="1"/>
</dbReference>
<name>A0A068SBI3_9FUNG</name>
<dbReference type="PANTHER" id="PTHR12315:SF0">
    <property type="entry name" value="7SK SNRNA METHYLPHOSPHATE CAPPING ENZYME"/>
    <property type="match status" value="1"/>
</dbReference>
<dbReference type="GO" id="GO:0008171">
    <property type="term" value="F:O-methyltransferase activity"/>
    <property type="evidence" value="ECO:0007669"/>
    <property type="project" value="UniProtKB-UniRule"/>
</dbReference>
<comment type="caution">
    <text evidence="9">The sequence shown here is derived from an EMBL/GenBank/DDBJ whole genome shotgun (WGS) entry which is preliminary data.</text>
</comment>
<gene>
    <name evidence="9" type="ORF">LCOR_10456.1</name>
</gene>
<feature type="compositionally biased region" description="Basic and acidic residues" evidence="7">
    <location>
        <begin position="37"/>
        <end position="53"/>
    </location>
</feature>
<dbReference type="AlphaFoldDB" id="A0A068SBI3"/>
<dbReference type="Pfam" id="PF06859">
    <property type="entry name" value="Bin3"/>
    <property type="match status" value="1"/>
</dbReference>
<evidence type="ECO:0000313" key="9">
    <source>
        <dbReference type="EMBL" id="CDH59649.1"/>
    </source>
</evidence>
<keyword evidence="3 6" id="KW-0808">Transferase</keyword>
<dbReference type="SUPFAM" id="SSF53335">
    <property type="entry name" value="S-adenosyl-L-methionine-dependent methyltransferases"/>
    <property type="match status" value="1"/>
</dbReference>
<evidence type="ECO:0000313" key="10">
    <source>
        <dbReference type="Proteomes" id="UP000027586"/>
    </source>
</evidence>
<dbReference type="InterPro" id="IPR010675">
    <property type="entry name" value="Bin3_C"/>
</dbReference>
<dbReference type="GO" id="GO:0032259">
    <property type="term" value="P:methylation"/>
    <property type="evidence" value="ECO:0007669"/>
    <property type="project" value="UniProtKB-KW"/>
</dbReference>
<evidence type="ECO:0000256" key="6">
    <source>
        <dbReference type="RuleBase" id="RU367087"/>
    </source>
</evidence>
<accession>A0A068SBI3</accession>
<dbReference type="CDD" id="cd02440">
    <property type="entry name" value="AdoMet_MTases"/>
    <property type="match status" value="1"/>
</dbReference>
<dbReference type="VEuPathDB" id="FungiDB:LCOR_10456.1"/>
<keyword evidence="10" id="KW-1185">Reference proteome</keyword>
<evidence type="ECO:0000259" key="8">
    <source>
        <dbReference type="PROSITE" id="PS51515"/>
    </source>
</evidence>
<organism evidence="9 10">
    <name type="scientific">Lichtheimia corymbifera JMRC:FSU:9682</name>
    <dbReference type="NCBI Taxonomy" id="1263082"/>
    <lineage>
        <taxon>Eukaryota</taxon>
        <taxon>Fungi</taxon>
        <taxon>Fungi incertae sedis</taxon>
        <taxon>Mucoromycota</taxon>
        <taxon>Mucoromycotina</taxon>
        <taxon>Mucoromycetes</taxon>
        <taxon>Mucorales</taxon>
        <taxon>Lichtheimiaceae</taxon>
        <taxon>Lichtheimia</taxon>
    </lineage>
</organism>
<dbReference type="PANTHER" id="PTHR12315">
    <property type="entry name" value="BICOID-INTERACTING PROTEIN RELATED"/>
    <property type="match status" value="1"/>
</dbReference>
<sequence>MSVNQGEWVVANIPNKRYRHVAHEIIQAGPCSPFTMSEKRPNPYLPNEHDQQQRPKVKRHKNDSTKHLGGGASAVVYRDPKKAPKPKQNHFMYGNYVNYYSNRRNLQLTADPRLELLDASFFEGKRVLDIGCNSGNISITIAMEYDAAQVVGVDIDPTLINKAQQQLRVAYSLKDPTDKHKHIMDISMRFHYFPRSLCSMFGYIPMALPPNTQRYQFPHNIKFEAADWMDQDVRPEEYDTILALSITKWIHIHRGDHGMKVFFKRIYKALKPNGVLILEIQPFDTYERRAKKDETTMAMFESIEFVPDQFHEFLMDTVGFSSYKTLKVPEDSKGFERPLTIYTK</sequence>
<protein>
    <recommendedName>
        <fullName evidence="6">RNA methyltransferase</fullName>
        <ecNumber evidence="6">2.1.1.-</ecNumber>
    </recommendedName>
</protein>
<feature type="region of interest" description="Disordered" evidence="7">
    <location>
        <begin position="32"/>
        <end position="71"/>
    </location>
</feature>